<dbReference type="RefSeq" id="WP_132434123.1">
    <property type="nucleotide sequence ID" value="NZ_SLWK01000008.1"/>
</dbReference>
<dbReference type="Proteomes" id="UP000295221">
    <property type="component" value="Unassembled WGS sequence"/>
</dbReference>
<dbReference type="EMBL" id="SLWK01000008">
    <property type="protein sequence ID" value="TCO07418.1"/>
    <property type="molecule type" value="Genomic_DNA"/>
</dbReference>
<gene>
    <name evidence="2" type="ORF">EV194_10823</name>
</gene>
<proteinExistence type="predicted"/>
<keyword evidence="3" id="KW-1185">Reference proteome</keyword>
<dbReference type="PROSITE" id="PS51257">
    <property type="entry name" value="PROKAR_LIPOPROTEIN"/>
    <property type="match status" value="1"/>
</dbReference>
<name>A0A4R2GGK6_9BACT</name>
<reference evidence="2 3" key="1">
    <citation type="submission" date="2019-03" db="EMBL/GenBank/DDBJ databases">
        <title>Genomic Encyclopedia of Type Strains, Phase IV (KMG-IV): sequencing the most valuable type-strain genomes for metagenomic binning, comparative biology and taxonomic classification.</title>
        <authorList>
            <person name="Goeker M."/>
        </authorList>
    </citation>
    <scope>NUCLEOTIDE SEQUENCE [LARGE SCALE GENOMIC DNA]</scope>
    <source>
        <strain evidence="2 3">DSM 24179</strain>
    </source>
</reference>
<accession>A0A4R2GGK6</accession>
<evidence type="ECO:0008006" key="4">
    <source>
        <dbReference type="Google" id="ProtNLM"/>
    </source>
</evidence>
<feature type="chain" id="PRO_5020701673" description="Lipoprotein" evidence="1">
    <location>
        <begin position="24"/>
        <end position="269"/>
    </location>
</feature>
<evidence type="ECO:0000313" key="3">
    <source>
        <dbReference type="Proteomes" id="UP000295221"/>
    </source>
</evidence>
<comment type="caution">
    <text evidence="2">The sequence shown here is derived from an EMBL/GenBank/DDBJ whole genome shotgun (WGS) entry which is preliminary data.</text>
</comment>
<keyword evidence="1" id="KW-0732">Signal</keyword>
<sequence>MKRILFQISLLTLILLSSCLSTSQKEESSAAVVQNPVTFSLAELDSLVGRKPCSTGLWTMPEVEYFMTKMMGDEKYMEFLFLMQDASALKKDRVIYSIGVLPDDAIQALGIIMFDTNHNRVYAELVYPGLREVFTSSESSPVLPSEVMSRRAAFGIEHPEIVAREYPVHYTGKYPHTDGEGIRMNLHLDPINMKYILYTGKIEGYGESIRRETGLYEIKQNKEHELLVLLPNDKMIQGHTFTRNNSGLSIPDDTIIRQTQIKGMLLTRR</sequence>
<evidence type="ECO:0000313" key="2">
    <source>
        <dbReference type="EMBL" id="TCO07418.1"/>
    </source>
</evidence>
<protein>
    <recommendedName>
        <fullName evidence="4">Lipoprotein</fullName>
    </recommendedName>
</protein>
<dbReference type="OrthoDB" id="5348860at2"/>
<feature type="signal peptide" evidence="1">
    <location>
        <begin position="1"/>
        <end position="23"/>
    </location>
</feature>
<organism evidence="2 3">
    <name type="scientific">Natronoflexus pectinivorans</name>
    <dbReference type="NCBI Taxonomy" id="682526"/>
    <lineage>
        <taxon>Bacteria</taxon>
        <taxon>Pseudomonadati</taxon>
        <taxon>Bacteroidota</taxon>
        <taxon>Bacteroidia</taxon>
        <taxon>Marinilabiliales</taxon>
        <taxon>Marinilabiliaceae</taxon>
        <taxon>Natronoflexus</taxon>
    </lineage>
</organism>
<dbReference type="AlphaFoldDB" id="A0A4R2GGK6"/>
<evidence type="ECO:0000256" key="1">
    <source>
        <dbReference type="SAM" id="SignalP"/>
    </source>
</evidence>